<dbReference type="GO" id="GO:0009103">
    <property type="term" value="P:lipopolysaccharide biosynthetic process"/>
    <property type="evidence" value="ECO:0007669"/>
    <property type="project" value="UniProtKB-ARBA"/>
</dbReference>
<evidence type="ECO:0000313" key="12">
    <source>
        <dbReference type="EMBL" id="MVU78203.1"/>
    </source>
</evidence>
<dbReference type="Pfam" id="PF13231">
    <property type="entry name" value="PMT_2"/>
    <property type="match status" value="1"/>
</dbReference>
<feature type="transmembrane region" description="Helical" evidence="9">
    <location>
        <begin position="221"/>
        <end position="237"/>
    </location>
</feature>
<evidence type="ECO:0000313" key="13">
    <source>
        <dbReference type="Proteomes" id="UP000466794"/>
    </source>
</evidence>
<keyword evidence="5 9" id="KW-0812">Transmembrane</keyword>
<evidence type="ECO:0000256" key="9">
    <source>
        <dbReference type="SAM" id="Phobius"/>
    </source>
</evidence>
<feature type="transmembrane region" description="Helical" evidence="9">
    <location>
        <begin position="38"/>
        <end position="56"/>
    </location>
</feature>
<evidence type="ECO:0000259" key="11">
    <source>
        <dbReference type="Pfam" id="PF24878"/>
    </source>
</evidence>
<feature type="compositionally biased region" description="Gly residues" evidence="8">
    <location>
        <begin position="524"/>
        <end position="534"/>
    </location>
</feature>
<feature type="transmembrane region" description="Helical" evidence="9">
    <location>
        <begin position="426"/>
        <end position="445"/>
    </location>
</feature>
<feature type="transmembrane region" description="Helical" evidence="9">
    <location>
        <begin position="457"/>
        <end position="474"/>
    </location>
</feature>
<dbReference type="InterPro" id="IPR050297">
    <property type="entry name" value="LipidA_mod_glycosyltrf_83"/>
</dbReference>
<keyword evidence="4 12" id="KW-0808">Transferase</keyword>
<dbReference type="GO" id="GO:0005886">
    <property type="term" value="C:plasma membrane"/>
    <property type="evidence" value="ECO:0007669"/>
    <property type="project" value="UniProtKB-SubCell"/>
</dbReference>
<evidence type="ECO:0000256" key="4">
    <source>
        <dbReference type="ARBA" id="ARBA00022679"/>
    </source>
</evidence>
<dbReference type="GO" id="GO:0016763">
    <property type="term" value="F:pentosyltransferase activity"/>
    <property type="evidence" value="ECO:0007669"/>
    <property type="project" value="TreeGrafter"/>
</dbReference>
<dbReference type="PANTHER" id="PTHR33908:SF3">
    <property type="entry name" value="UNDECAPRENYL PHOSPHATE-ALPHA-4-AMINO-4-DEOXY-L-ARABINOSE ARABINOSYL TRANSFERASE"/>
    <property type="match status" value="1"/>
</dbReference>
<organism evidence="12 13">
    <name type="scientific">Nocardia terrae</name>
    <dbReference type="NCBI Taxonomy" id="2675851"/>
    <lineage>
        <taxon>Bacteria</taxon>
        <taxon>Bacillati</taxon>
        <taxon>Actinomycetota</taxon>
        <taxon>Actinomycetes</taxon>
        <taxon>Mycobacteriales</taxon>
        <taxon>Nocardiaceae</taxon>
        <taxon>Nocardia</taxon>
    </lineage>
</organism>
<keyword evidence="6 9" id="KW-1133">Transmembrane helix</keyword>
<dbReference type="InterPro" id="IPR038731">
    <property type="entry name" value="RgtA/B/C-like"/>
</dbReference>
<reference evidence="12 13" key="1">
    <citation type="submission" date="2019-12" db="EMBL/GenBank/DDBJ databases">
        <title>Nocardia sp. nov. ET3-3 isolated from soil.</title>
        <authorList>
            <person name="Kanchanasin P."/>
            <person name="Tanasupawat S."/>
            <person name="Yuki M."/>
            <person name="Kudo T."/>
        </authorList>
    </citation>
    <scope>NUCLEOTIDE SEQUENCE [LARGE SCALE GENOMIC DNA]</scope>
    <source>
        <strain evidence="12 13">ET3-3</strain>
    </source>
</reference>
<proteinExistence type="predicted"/>
<dbReference type="GO" id="GO:0010041">
    <property type="term" value="P:response to iron(III) ion"/>
    <property type="evidence" value="ECO:0007669"/>
    <property type="project" value="TreeGrafter"/>
</dbReference>
<feature type="transmembrane region" description="Helical" evidence="9">
    <location>
        <begin position="342"/>
        <end position="359"/>
    </location>
</feature>
<dbReference type="PANTHER" id="PTHR33908">
    <property type="entry name" value="MANNOSYLTRANSFERASE YKCB-RELATED"/>
    <property type="match status" value="1"/>
</dbReference>
<comment type="caution">
    <text evidence="12">The sequence shown here is derived from an EMBL/GenBank/DDBJ whole genome shotgun (WGS) entry which is preliminary data.</text>
</comment>
<feature type="compositionally biased region" description="Low complexity" evidence="8">
    <location>
        <begin position="558"/>
        <end position="569"/>
    </location>
</feature>
<evidence type="ECO:0000256" key="1">
    <source>
        <dbReference type="ARBA" id="ARBA00004651"/>
    </source>
</evidence>
<evidence type="ECO:0000256" key="7">
    <source>
        <dbReference type="ARBA" id="ARBA00023136"/>
    </source>
</evidence>
<dbReference type="InterPro" id="IPR056785">
    <property type="entry name" value="YkcA/B-like_C"/>
</dbReference>
<feature type="transmembrane region" description="Helical" evidence="9">
    <location>
        <begin position="195"/>
        <end position="215"/>
    </location>
</feature>
<dbReference type="Proteomes" id="UP000466794">
    <property type="component" value="Unassembled WGS sequence"/>
</dbReference>
<keyword evidence="13" id="KW-1185">Reference proteome</keyword>
<evidence type="ECO:0000259" key="10">
    <source>
        <dbReference type="Pfam" id="PF13231"/>
    </source>
</evidence>
<feature type="transmembrane region" description="Helical" evidence="9">
    <location>
        <begin position="396"/>
        <end position="414"/>
    </location>
</feature>
<accession>A0A7K1UV08</accession>
<name>A0A7K1UV08_9NOCA</name>
<feature type="transmembrane region" description="Helical" evidence="9">
    <location>
        <begin position="371"/>
        <end position="390"/>
    </location>
</feature>
<dbReference type="AlphaFoldDB" id="A0A7K1UV08"/>
<feature type="transmembrane region" description="Helical" evidence="9">
    <location>
        <begin position="481"/>
        <end position="502"/>
    </location>
</feature>
<feature type="transmembrane region" description="Helical" evidence="9">
    <location>
        <begin position="171"/>
        <end position="188"/>
    </location>
</feature>
<dbReference type="Pfam" id="PF24878">
    <property type="entry name" value="YkcB_C"/>
    <property type="match status" value="1"/>
</dbReference>
<sequence length="692" mass="70935">MTSTVPRAEVATHRRRDPDDGETWFARAFFGPRTQPRWARPGMLALLAATAVLYLWDLTASGWANEYYSAAAQAGSQSWNALLFGSFDAGNAITVDKPPAAMWVMGLSGRVLGFSQWSVLLPQALMGVASVGLLAATVRRLSGPGAGLVAGAVAALTPVAVLIFRFDNPDALLVLLLVAAAYCTVRAIQADGGRLWSAPTGWLALAGVAVGFGFLTKMMQAFLILPGLGLAFLIAANSPLRQRISALVLASVAVVVSAGWYIAVVELWPADSRPYIGGSTDNSLWQLAVGYNGLGRIFGGSGNMGGGGPSGGDAPEGMHGFAGFSGSPGLTRLFGSEMGGEISWLLPAALIGLLAGLWLTRRAPRTDRTRAAFVLWGGWLLVTAVTFSYMSGTVHPYYTVALAPAIAALVALSVRELWSRASHPAARLTLAVMAAVTGAWSFALLNRTPDWTPWLRWTVLIGSIPVALAVIAGTRGSRRCAAVLILSGALFGLGGTGAWAVATAGRSHAGGNPLSGPTSQSFGIPGGAGPGGGASNQPTGERPTPPTGTSDQAPEGIPTTTPDEAPATDGGHGPDSSSSSNADLVSLLEQTNGRWAAATVGSGSAAGLALNSGKSVMAIGGFAGGDSSPTLRQFQYYVSTCQVRYFIDGGGFGPGGGSDSTGSQISAWVKANFTAVTVGGTTVYDLSQPHTA</sequence>
<keyword evidence="3" id="KW-0328">Glycosyltransferase</keyword>
<feature type="domain" description="Glycosyltransferase RgtA/B/C/D-like" evidence="10">
    <location>
        <begin position="96"/>
        <end position="258"/>
    </location>
</feature>
<evidence type="ECO:0000256" key="2">
    <source>
        <dbReference type="ARBA" id="ARBA00022475"/>
    </source>
</evidence>
<gene>
    <name evidence="12" type="ORF">GPX89_13225</name>
</gene>
<keyword evidence="2" id="KW-1003">Cell membrane</keyword>
<evidence type="ECO:0000256" key="6">
    <source>
        <dbReference type="ARBA" id="ARBA00022989"/>
    </source>
</evidence>
<feature type="region of interest" description="Disordered" evidence="8">
    <location>
        <begin position="511"/>
        <end position="581"/>
    </location>
</feature>
<feature type="transmembrane region" description="Helical" evidence="9">
    <location>
        <begin position="145"/>
        <end position="165"/>
    </location>
</feature>
<feature type="transmembrane region" description="Helical" evidence="9">
    <location>
        <begin position="244"/>
        <end position="263"/>
    </location>
</feature>
<keyword evidence="7 9" id="KW-0472">Membrane</keyword>
<evidence type="ECO:0000256" key="3">
    <source>
        <dbReference type="ARBA" id="ARBA00022676"/>
    </source>
</evidence>
<protein>
    <submittedName>
        <fullName evidence="12">Phospholipid carrier-dependent glycosyltransferase</fullName>
    </submittedName>
</protein>
<feature type="transmembrane region" description="Helical" evidence="9">
    <location>
        <begin position="117"/>
        <end position="138"/>
    </location>
</feature>
<dbReference type="EMBL" id="WRPP01000002">
    <property type="protein sequence ID" value="MVU78203.1"/>
    <property type="molecule type" value="Genomic_DNA"/>
</dbReference>
<feature type="domain" description="Putative mannosyltransferase YkcA/B-like C-terminal" evidence="11">
    <location>
        <begin position="585"/>
        <end position="672"/>
    </location>
</feature>
<evidence type="ECO:0000256" key="5">
    <source>
        <dbReference type="ARBA" id="ARBA00022692"/>
    </source>
</evidence>
<evidence type="ECO:0000256" key="8">
    <source>
        <dbReference type="SAM" id="MobiDB-lite"/>
    </source>
</evidence>
<comment type="subcellular location">
    <subcellularLocation>
        <location evidence="1">Cell membrane</location>
        <topology evidence="1">Multi-pass membrane protein</topology>
    </subcellularLocation>
</comment>